<feature type="signal peptide" evidence="1">
    <location>
        <begin position="1"/>
        <end position="21"/>
    </location>
</feature>
<keyword evidence="3" id="KW-1185">Reference proteome</keyword>
<reference evidence="3" key="2">
    <citation type="submission" date="2011-04" db="EMBL/GenBank/DDBJ databases">
        <title>The complete genome of chromosome of Treponema succinifaciens DSM 2489.</title>
        <authorList>
            <person name="Lucas S."/>
            <person name="Copeland A."/>
            <person name="Lapidus A."/>
            <person name="Bruce D."/>
            <person name="Goodwin L."/>
            <person name="Pitluck S."/>
            <person name="Peters L."/>
            <person name="Kyrpides N."/>
            <person name="Mavromatis K."/>
            <person name="Ivanova N."/>
            <person name="Ovchinnikova G."/>
            <person name="Teshima H."/>
            <person name="Detter J.C."/>
            <person name="Tapia R."/>
            <person name="Han C."/>
            <person name="Land M."/>
            <person name="Hauser L."/>
            <person name="Markowitz V."/>
            <person name="Cheng J.-F."/>
            <person name="Hugenholtz P."/>
            <person name="Woyke T."/>
            <person name="Wu D."/>
            <person name="Gronow S."/>
            <person name="Wellnitz S."/>
            <person name="Brambilla E."/>
            <person name="Klenk H.-P."/>
            <person name="Eisen J.A."/>
        </authorList>
    </citation>
    <scope>NUCLEOTIDE SEQUENCE [LARGE SCALE GENOMIC DNA]</scope>
    <source>
        <strain evidence="3">ATCC 33096 / DSM 2489 / 6091</strain>
    </source>
</reference>
<dbReference type="HOGENOM" id="CLU_543944_0_0_12"/>
<dbReference type="STRING" id="869209.Tresu_1430"/>
<evidence type="ECO:0000256" key="1">
    <source>
        <dbReference type="SAM" id="SignalP"/>
    </source>
</evidence>
<keyword evidence="1" id="KW-0732">Signal</keyword>
<reference evidence="2 3" key="1">
    <citation type="journal article" date="2011" name="Stand. Genomic Sci.">
        <title>Complete genome sequence of Treponema succinifaciens type strain (6091).</title>
        <authorList>
            <person name="Han C."/>
            <person name="Gronow S."/>
            <person name="Teshima H."/>
            <person name="Lapidus A."/>
            <person name="Nolan M."/>
            <person name="Lucas S."/>
            <person name="Hammon N."/>
            <person name="Deshpande S."/>
            <person name="Cheng J.F."/>
            <person name="Zeytun A."/>
            <person name="Tapia R."/>
            <person name="Goodwin L."/>
            <person name="Pitluck S."/>
            <person name="Liolios K."/>
            <person name="Pagani I."/>
            <person name="Ivanova N."/>
            <person name="Mavromatis K."/>
            <person name="Mikhailova N."/>
            <person name="Huntemann M."/>
            <person name="Pati A."/>
            <person name="Chen A."/>
            <person name="Palaniappan K."/>
            <person name="Land M."/>
            <person name="Hauser L."/>
            <person name="Brambilla E.M."/>
            <person name="Rohde M."/>
            <person name="Goker M."/>
            <person name="Woyke T."/>
            <person name="Bristow J."/>
            <person name="Eisen J.A."/>
            <person name="Markowitz V."/>
            <person name="Hugenholtz P."/>
            <person name="Kyrpides N.C."/>
            <person name="Klenk H.P."/>
            <person name="Detter J.C."/>
        </authorList>
    </citation>
    <scope>NUCLEOTIDE SEQUENCE [LARGE SCALE GENOMIC DNA]</scope>
    <source>
        <strain evidence="3">ATCC 33096 / DSM 2489 / 6091</strain>
    </source>
</reference>
<dbReference type="AlphaFoldDB" id="F2NSU5"/>
<gene>
    <name evidence="2" type="ordered locus">Tresu_1430</name>
</gene>
<evidence type="ECO:0000313" key="3">
    <source>
        <dbReference type="Proteomes" id="UP000006852"/>
    </source>
</evidence>
<protein>
    <submittedName>
        <fullName evidence="2">Uncharacterized protein</fullName>
    </submittedName>
</protein>
<dbReference type="GeneID" id="302998590"/>
<sequence>MLKNLKTLVFVVISCASAIFAQEDLFQIKKVDFISKGKTKESALKKNISDINYKRVFNSKEELEKYLHDIYQNIENTRLLTDIEYSYDIAETTGDGINLIEAQYTFNDSHSMLIFPKPSLDTNSGIEIKLKLKDNNFLGLMNDLNVDLNLNFGDDDEPDNYSKVTTGFAFSYDYPFDIGITENTWSNSFDFNWTIGDNAPEYDYTTGIAVIVPIGQHKIKFEFSQSIIKNLDYEKYDDALYFVEDATISLPFSIGYIGNTTEVTYTPSINFTHNWDRNGINKNNDDLYQTPMIKPGQTISFSNINWVGLNNFRTGYSFSASQYMGWDITADTIDEKVVPSVEANLKLFKSFKYVGFAINANGFAGYNTKFSIGEYLRGAPDKQEFDDYEVDADNYALKTPAAIVFNFDMPIHIVTVRWLDWSYALFGSYDTKPKVIKAIAFLPHKIFKYLNFEFQLSPFFDAALIKNRGTGSNLNYKEGIYTGGLEALVYPEKWKSFVVRASLGVDLSKKILNGHMDFDSSWRKGKAWEAYFGLGLQF</sequence>
<dbReference type="EMBL" id="CP002631">
    <property type="protein sequence ID" value="AEB14333.1"/>
    <property type="molecule type" value="Genomic_DNA"/>
</dbReference>
<accession>F2NSU5</accession>
<evidence type="ECO:0000313" key="2">
    <source>
        <dbReference type="EMBL" id="AEB14333.1"/>
    </source>
</evidence>
<dbReference type="OrthoDB" id="368857at2"/>
<dbReference type="Proteomes" id="UP000006852">
    <property type="component" value="Chromosome"/>
</dbReference>
<dbReference type="RefSeq" id="WP_013701615.1">
    <property type="nucleotide sequence ID" value="NC_015385.1"/>
</dbReference>
<organism evidence="2 3">
    <name type="scientific">Treponema succinifaciens (strain ATCC 33096 / DSM 2489 / 6091)</name>
    <dbReference type="NCBI Taxonomy" id="869209"/>
    <lineage>
        <taxon>Bacteria</taxon>
        <taxon>Pseudomonadati</taxon>
        <taxon>Spirochaetota</taxon>
        <taxon>Spirochaetia</taxon>
        <taxon>Spirochaetales</taxon>
        <taxon>Treponemataceae</taxon>
        <taxon>Treponema</taxon>
    </lineage>
</organism>
<proteinExistence type="predicted"/>
<dbReference type="eggNOG" id="ENOG5033UX3">
    <property type="taxonomic scope" value="Bacteria"/>
</dbReference>
<dbReference type="KEGG" id="tsu:Tresu_1430"/>
<feature type="chain" id="PRO_5003287191" evidence="1">
    <location>
        <begin position="22"/>
        <end position="538"/>
    </location>
</feature>
<name>F2NSU5_TRES6</name>